<accession>A0ABY6K136</accession>
<reference evidence="5 6" key="1">
    <citation type="submission" date="2022-01" db="EMBL/GenBank/DDBJ databases">
        <title>A chromosomal length assembly of Cordylochernes scorpioides.</title>
        <authorList>
            <person name="Zeh D."/>
            <person name="Zeh J."/>
        </authorList>
    </citation>
    <scope>NUCLEOTIDE SEQUENCE [LARGE SCALE GENOMIC DNA]</scope>
    <source>
        <strain evidence="5">IN4F17</strain>
        <tissue evidence="5">Whole Body</tissue>
    </source>
</reference>
<organism evidence="5 6">
    <name type="scientific">Cordylochernes scorpioides</name>
    <dbReference type="NCBI Taxonomy" id="51811"/>
    <lineage>
        <taxon>Eukaryota</taxon>
        <taxon>Metazoa</taxon>
        <taxon>Ecdysozoa</taxon>
        <taxon>Arthropoda</taxon>
        <taxon>Chelicerata</taxon>
        <taxon>Arachnida</taxon>
        <taxon>Pseudoscorpiones</taxon>
        <taxon>Cheliferoidea</taxon>
        <taxon>Chernetidae</taxon>
        <taxon>Cordylochernes</taxon>
    </lineage>
</organism>
<feature type="domain" description="RRM" evidence="4">
    <location>
        <begin position="47"/>
        <end position="129"/>
    </location>
</feature>
<dbReference type="Pfam" id="PF00076">
    <property type="entry name" value="RRM_1"/>
    <property type="match status" value="1"/>
</dbReference>
<dbReference type="EMBL" id="CP092864">
    <property type="protein sequence ID" value="UYV62571.1"/>
    <property type="molecule type" value="Genomic_DNA"/>
</dbReference>
<keyword evidence="1 2" id="KW-0694">RNA-binding</keyword>
<sequence length="178" mass="20557">MDGKEERGREVDITTQINMIFPDMRINEGTKQRQQKPNNKTIENKPKNTNVDKRSEENRSNEPRQAFRNSEKVEKKPSPRKETLDIFMEKPKGYAFIEFMGHYEATNAINTMNGIEFGGRRIVVKVKTVPYHPFSRPLGLASVSAMSSFEQRANIKFCVNFKKSFTETLALISEAYED</sequence>
<dbReference type="SUPFAM" id="SSF54928">
    <property type="entry name" value="RNA-binding domain, RBD"/>
    <property type="match status" value="1"/>
</dbReference>
<evidence type="ECO:0000313" key="6">
    <source>
        <dbReference type="Proteomes" id="UP001235939"/>
    </source>
</evidence>
<evidence type="ECO:0000256" key="1">
    <source>
        <dbReference type="ARBA" id="ARBA00022884"/>
    </source>
</evidence>
<dbReference type="PROSITE" id="PS50102">
    <property type="entry name" value="RRM"/>
    <property type="match status" value="1"/>
</dbReference>
<feature type="compositionally biased region" description="Basic and acidic residues" evidence="3">
    <location>
        <begin position="42"/>
        <end position="62"/>
    </location>
</feature>
<dbReference type="InterPro" id="IPR035979">
    <property type="entry name" value="RBD_domain_sf"/>
</dbReference>
<feature type="compositionally biased region" description="Basic and acidic residues" evidence="3">
    <location>
        <begin position="69"/>
        <end position="82"/>
    </location>
</feature>
<proteinExistence type="predicted"/>
<evidence type="ECO:0000256" key="3">
    <source>
        <dbReference type="SAM" id="MobiDB-lite"/>
    </source>
</evidence>
<feature type="compositionally biased region" description="Basic and acidic residues" evidence="3">
    <location>
        <begin position="1"/>
        <end position="12"/>
    </location>
</feature>
<evidence type="ECO:0000259" key="4">
    <source>
        <dbReference type="PROSITE" id="PS50102"/>
    </source>
</evidence>
<dbReference type="Proteomes" id="UP001235939">
    <property type="component" value="Chromosome 02"/>
</dbReference>
<keyword evidence="6" id="KW-1185">Reference proteome</keyword>
<dbReference type="Gene3D" id="3.30.70.330">
    <property type="match status" value="1"/>
</dbReference>
<dbReference type="InterPro" id="IPR012677">
    <property type="entry name" value="Nucleotide-bd_a/b_plait_sf"/>
</dbReference>
<gene>
    <name evidence="5" type="ORF">LAZ67_2001124</name>
</gene>
<protein>
    <recommendedName>
        <fullName evidence="4">RRM domain-containing protein</fullName>
    </recommendedName>
</protein>
<evidence type="ECO:0000313" key="5">
    <source>
        <dbReference type="EMBL" id="UYV62571.1"/>
    </source>
</evidence>
<dbReference type="InterPro" id="IPR000504">
    <property type="entry name" value="RRM_dom"/>
</dbReference>
<feature type="region of interest" description="Disordered" evidence="3">
    <location>
        <begin position="1"/>
        <end position="82"/>
    </location>
</feature>
<evidence type="ECO:0000256" key="2">
    <source>
        <dbReference type="PROSITE-ProRule" id="PRU00176"/>
    </source>
</evidence>
<name>A0ABY6K136_9ARAC</name>